<feature type="transmembrane region" description="Helical" evidence="1">
    <location>
        <begin position="12"/>
        <end position="32"/>
    </location>
</feature>
<protein>
    <submittedName>
        <fullName evidence="2">Uncharacterized protein</fullName>
    </submittedName>
</protein>
<evidence type="ECO:0000313" key="3">
    <source>
        <dbReference type="Proteomes" id="UP001356427"/>
    </source>
</evidence>
<evidence type="ECO:0000256" key="1">
    <source>
        <dbReference type="SAM" id="Phobius"/>
    </source>
</evidence>
<keyword evidence="1" id="KW-0812">Transmembrane</keyword>
<keyword evidence="3" id="KW-1185">Reference proteome</keyword>
<keyword evidence="1" id="KW-1133">Transmembrane helix</keyword>
<dbReference type="Proteomes" id="UP001356427">
    <property type="component" value="Unassembled WGS sequence"/>
</dbReference>
<keyword evidence="1" id="KW-0472">Membrane</keyword>
<comment type="caution">
    <text evidence="2">The sequence shown here is derived from an EMBL/GenBank/DDBJ whole genome shotgun (WGS) entry which is preliminary data.</text>
</comment>
<reference evidence="2 3" key="1">
    <citation type="submission" date="2021-04" db="EMBL/GenBank/DDBJ databases">
        <authorList>
            <person name="De Guttry C."/>
            <person name="Zahm M."/>
            <person name="Klopp C."/>
            <person name="Cabau C."/>
            <person name="Louis A."/>
            <person name="Berthelot C."/>
            <person name="Parey E."/>
            <person name="Roest Crollius H."/>
            <person name="Montfort J."/>
            <person name="Robinson-Rechavi M."/>
            <person name="Bucao C."/>
            <person name="Bouchez O."/>
            <person name="Gislard M."/>
            <person name="Lluch J."/>
            <person name="Milhes M."/>
            <person name="Lampietro C."/>
            <person name="Lopez Roques C."/>
            <person name="Donnadieu C."/>
            <person name="Braasch I."/>
            <person name="Desvignes T."/>
            <person name="Postlethwait J."/>
            <person name="Bobe J."/>
            <person name="Wedekind C."/>
            <person name="Guiguen Y."/>
        </authorList>
    </citation>
    <scope>NUCLEOTIDE SEQUENCE [LARGE SCALE GENOMIC DNA]</scope>
    <source>
        <strain evidence="2">Cs_M1</strain>
        <tissue evidence="2">Blood</tissue>
    </source>
</reference>
<dbReference type="EMBL" id="JAGTTL010000029">
    <property type="protein sequence ID" value="KAK6298767.1"/>
    <property type="molecule type" value="Genomic_DNA"/>
</dbReference>
<evidence type="ECO:0000313" key="2">
    <source>
        <dbReference type="EMBL" id="KAK6298767.1"/>
    </source>
</evidence>
<sequence>MYLETRGVQLIIGGSLVAVVLVLAVVVGVYCIRKRRTPPQSPAPVSSLQLSSQCLTHGAMRVSCSSEGDGPQYSWTLDEHPLRDTEASSGDETNTITLKKGLSGDLTVPSKTKSTVSL</sequence>
<name>A0AAN8KWF8_9TELE</name>
<dbReference type="AlphaFoldDB" id="A0AAN8KWF8"/>
<gene>
    <name evidence="2" type="ORF">J4Q44_G00302770</name>
</gene>
<accession>A0AAN8KWF8</accession>
<organism evidence="2 3">
    <name type="scientific">Coregonus suidteri</name>
    <dbReference type="NCBI Taxonomy" id="861788"/>
    <lineage>
        <taxon>Eukaryota</taxon>
        <taxon>Metazoa</taxon>
        <taxon>Chordata</taxon>
        <taxon>Craniata</taxon>
        <taxon>Vertebrata</taxon>
        <taxon>Euteleostomi</taxon>
        <taxon>Actinopterygii</taxon>
        <taxon>Neopterygii</taxon>
        <taxon>Teleostei</taxon>
        <taxon>Protacanthopterygii</taxon>
        <taxon>Salmoniformes</taxon>
        <taxon>Salmonidae</taxon>
        <taxon>Coregoninae</taxon>
        <taxon>Coregonus</taxon>
    </lineage>
</organism>
<proteinExistence type="predicted"/>